<dbReference type="PANTHER" id="PTHR46663:SF4">
    <property type="entry name" value="DIGUANYLATE CYCLASE DGCT-RELATED"/>
    <property type="match status" value="1"/>
</dbReference>
<dbReference type="CDD" id="cd01949">
    <property type="entry name" value="GGDEF"/>
    <property type="match status" value="1"/>
</dbReference>
<organism evidence="2 3">
    <name type="scientific">Neorhizobium turbinariae</name>
    <dbReference type="NCBI Taxonomy" id="2937795"/>
    <lineage>
        <taxon>Bacteria</taxon>
        <taxon>Pseudomonadati</taxon>
        <taxon>Pseudomonadota</taxon>
        <taxon>Alphaproteobacteria</taxon>
        <taxon>Hyphomicrobiales</taxon>
        <taxon>Rhizobiaceae</taxon>
        <taxon>Rhizobium/Agrobacterium group</taxon>
        <taxon>Neorhizobium</taxon>
    </lineage>
</organism>
<name>A0ABT0IX82_9HYPH</name>
<reference evidence="2 3" key="1">
    <citation type="submission" date="2022-04" db="EMBL/GenBank/DDBJ databases">
        <title>Rhizobium coralii sp. nov., isolated from coral Turbinaria peltata.</title>
        <authorList>
            <person name="Sun H."/>
        </authorList>
    </citation>
    <scope>NUCLEOTIDE SEQUENCE [LARGE SCALE GENOMIC DNA]</scope>
    <source>
        <strain evidence="2 3">NTR19</strain>
    </source>
</reference>
<dbReference type="SUPFAM" id="SSF55073">
    <property type="entry name" value="Nucleotide cyclase"/>
    <property type="match status" value="1"/>
</dbReference>
<evidence type="ECO:0000313" key="2">
    <source>
        <dbReference type="EMBL" id="MCK8782494.1"/>
    </source>
</evidence>
<dbReference type="Pfam" id="PF00990">
    <property type="entry name" value="GGDEF"/>
    <property type="match status" value="1"/>
</dbReference>
<dbReference type="Gene3D" id="3.30.70.270">
    <property type="match status" value="1"/>
</dbReference>
<feature type="domain" description="GGDEF" evidence="1">
    <location>
        <begin position="42"/>
        <end position="175"/>
    </location>
</feature>
<dbReference type="SMART" id="SM00267">
    <property type="entry name" value="GGDEF"/>
    <property type="match status" value="1"/>
</dbReference>
<dbReference type="InterPro" id="IPR043128">
    <property type="entry name" value="Rev_trsase/Diguanyl_cyclase"/>
</dbReference>
<evidence type="ECO:0000313" key="3">
    <source>
        <dbReference type="Proteomes" id="UP001202827"/>
    </source>
</evidence>
<evidence type="ECO:0000259" key="1">
    <source>
        <dbReference type="PROSITE" id="PS50887"/>
    </source>
</evidence>
<dbReference type="EMBL" id="JALPRY010000030">
    <property type="protein sequence ID" value="MCK8782494.1"/>
    <property type="molecule type" value="Genomic_DNA"/>
</dbReference>
<sequence length="177" mass="18995">MSLAEDELRKAAMTDPLTGLYNRNALTALVDRALGTSLSAGRRFGVLAIDMDGFKAINDRLGHHAGDTVLREASNRIRAALRAEDIALRMGGDEFAIFVPGVSSMQALIDVGERLLQSFRAPFEADGVLVSARICVGTALAPESARDRQELLKVVDTALYDAKPSGRDCLRVAGQPI</sequence>
<dbReference type="InterPro" id="IPR052163">
    <property type="entry name" value="DGC-Regulatory_Protein"/>
</dbReference>
<gene>
    <name evidence="2" type="ORF">M0654_21205</name>
</gene>
<dbReference type="PROSITE" id="PS50887">
    <property type="entry name" value="GGDEF"/>
    <property type="match status" value="1"/>
</dbReference>
<dbReference type="InterPro" id="IPR029787">
    <property type="entry name" value="Nucleotide_cyclase"/>
</dbReference>
<comment type="caution">
    <text evidence="2">The sequence shown here is derived from an EMBL/GenBank/DDBJ whole genome shotgun (WGS) entry which is preliminary data.</text>
</comment>
<dbReference type="NCBIfam" id="TIGR00254">
    <property type="entry name" value="GGDEF"/>
    <property type="match status" value="1"/>
</dbReference>
<dbReference type="Proteomes" id="UP001202827">
    <property type="component" value="Unassembled WGS sequence"/>
</dbReference>
<accession>A0ABT0IX82</accession>
<proteinExistence type="predicted"/>
<keyword evidence="3" id="KW-1185">Reference proteome</keyword>
<dbReference type="PANTHER" id="PTHR46663">
    <property type="entry name" value="DIGUANYLATE CYCLASE DGCT-RELATED"/>
    <property type="match status" value="1"/>
</dbReference>
<dbReference type="InterPro" id="IPR000160">
    <property type="entry name" value="GGDEF_dom"/>
</dbReference>
<dbReference type="RefSeq" id="WP_248684798.1">
    <property type="nucleotide sequence ID" value="NZ_JALPRY010000030.1"/>
</dbReference>
<protein>
    <submittedName>
        <fullName evidence="2">GGDEF domain-containing protein</fullName>
    </submittedName>
</protein>